<gene>
    <name evidence="7 9" type="primary">smc</name>
    <name evidence="9" type="ORF">ENV75_06470</name>
</gene>
<sequence length="1148" mass="134322">MRIKWIELNGFKSFPEKTKIVLNEGITCLVGSNGTGKSNIVDAFRWILGEHNPRTLRGEKMEDIIFQGSASKREKGLAEVTILFTIKKEPTDGKEPEQEEKEIKRRVYRTGESLFLINGKHSRLKDIKEIFLSEGVDIRTYSIIDQIKINEILFKPSQRRALLEECAGISIYKFKKTEAEVKLQSAKENLQRVDDLITEIRKQLNILEKMVKKAERYKKIIEELKNLELKLAKKEASELYNELITVKADIESLEAEQSKLKIEINSLIEKIETQKEKISLIESEIQEVDKRLKQAELENASTEKELALLTQEKQNKEAHLRRLQEENQGLTNETEKLKKELQSNVFESGKIEELIKSIQMEVIEKESAVLEYQGEISILEKEIDKKRKILFNLSTELADKKNLYQSVKKSLDSAENRINSLNQTKKQAFENLNHIEKEIKDKESRIKLLKEAIEKENSDIYSIQNQLSEIEKTEEQKNNLLIDKKKEEAVINGRIEAVHSEIWEEDRKHMLFLECIDVNHELESAVESFLDEKLKASVIDRVEEIEKDRKKKFYFLKNTPFKKTTEYSLPDCRKLSDFIKIKEKGIEGKTFENVFIVNDLMKALELKKELPDAYFITVNGETLFPDGFIKVGKGLEFLKKRRILEELESERREIHDQINTVVAEIKKIRFEKEELKKLLENKTEKISHIERQLIHTEQAYKSFLQEYELIKEKINNIENEKKALNDEISKYRKLIEGISSEIEEISSSIDNVNEELERLKKTQAEISNKNERIKEKLSQKRIQFSALKEKLNGKNSEIKRLNEYIKRLLDKKRKNQIEIEGITERIKVIEERKIEKKEKIEYLLSEIEKLKEKRKKLQEDFLNEKNLSIEFEKNYHRFNTELQNITAKLGQKKVIEGEKMIKLENIWNDIFNRYGIDILKEEIEPAVESEPFKERIARLSAQLKETGPVDTEILREYEEVKERYGFLTLQQKDLNTSIKELQEAIKKINTMTKKKLRETFDILNIRFNEIFNELFEGGRAELFLTDENNILESDIDIRVQPPGKRSNNINLLSGGEKTLTALAFIFACLSIRPSPVCILDEVDALLDEPNTLRFRKMVKFLSNKTQFLIITHNKLMMEYAEQIYGVTMQEEGVSTVISLNLSEAGVQA</sequence>
<evidence type="ECO:0000256" key="5">
    <source>
        <dbReference type="ARBA" id="ARBA00023067"/>
    </source>
</evidence>
<dbReference type="InterPro" id="IPR027417">
    <property type="entry name" value="P-loop_NTPase"/>
</dbReference>
<dbReference type="HAMAP" id="MF_01894">
    <property type="entry name" value="Smc_prok"/>
    <property type="match status" value="1"/>
</dbReference>
<comment type="caution">
    <text evidence="7">Lacks conserved residue(s) required for the propagation of feature annotation.</text>
</comment>
<evidence type="ECO:0000256" key="1">
    <source>
        <dbReference type="ARBA" id="ARBA00022490"/>
    </source>
</evidence>
<dbReference type="GO" id="GO:0003677">
    <property type="term" value="F:DNA binding"/>
    <property type="evidence" value="ECO:0007669"/>
    <property type="project" value="UniProtKB-UniRule"/>
</dbReference>
<feature type="coiled-coil region" evidence="7">
    <location>
        <begin position="971"/>
        <end position="998"/>
    </location>
</feature>
<dbReference type="InterPro" id="IPR036277">
    <property type="entry name" value="SMC_hinge_sf"/>
</dbReference>
<keyword evidence="5" id="KW-0226">DNA condensation</keyword>
<dbReference type="InterPro" id="IPR011890">
    <property type="entry name" value="SMC_prok"/>
</dbReference>
<name>A0A7C4EQR5_9BACT</name>
<reference evidence="9" key="1">
    <citation type="journal article" date="2020" name="mSystems">
        <title>Genome- and Community-Level Interaction Insights into Carbon Utilization and Element Cycling Functions of Hydrothermarchaeota in Hydrothermal Sediment.</title>
        <authorList>
            <person name="Zhou Z."/>
            <person name="Liu Y."/>
            <person name="Xu W."/>
            <person name="Pan J."/>
            <person name="Luo Z.H."/>
            <person name="Li M."/>
        </authorList>
    </citation>
    <scope>NUCLEOTIDE SEQUENCE [LARGE SCALE GENOMIC DNA]</scope>
    <source>
        <strain evidence="9">SpSt-788</strain>
    </source>
</reference>
<dbReference type="GO" id="GO:0007062">
    <property type="term" value="P:sister chromatid cohesion"/>
    <property type="evidence" value="ECO:0007669"/>
    <property type="project" value="InterPro"/>
</dbReference>
<dbReference type="EMBL" id="DTHO01000068">
    <property type="protein sequence ID" value="HGH00072.1"/>
    <property type="molecule type" value="Genomic_DNA"/>
</dbReference>
<dbReference type="Gene3D" id="1.10.287.1490">
    <property type="match status" value="1"/>
</dbReference>
<dbReference type="GO" id="GO:0005694">
    <property type="term" value="C:chromosome"/>
    <property type="evidence" value="ECO:0007669"/>
    <property type="project" value="InterPro"/>
</dbReference>
<dbReference type="SUPFAM" id="SSF52540">
    <property type="entry name" value="P-loop containing nucleoside triphosphate hydrolases"/>
    <property type="match status" value="1"/>
</dbReference>
<dbReference type="GO" id="GO:0030261">
    <property type="term" value="P:chromosome condensation"/>
    <property type="evidence" value="ECO:0007669"/>
    <property type="project" value="UniProtKB-KW"/>
</dbReference>
<comment type="domain">
    <text evidence="7">Contains large globular domains required for ATP hydrolysis at each terminus and a third globular domain forming a flexible hinge near the middle of the molecule. These domains are separated by coiled-coil structures.</text>
</comment>
<evidence type="ECO:0000256" key="3">
    <source>
        <dbReference type="ARBA" id="ARBA00022840"/>
    </source>
</evidence>
<feature type="coiled-coil region" evidence="7">
    <location>
        <begin position="176"/>
        <end position="340"/>
    </location>
</feature>
<dbReference type="SUPFAM" id="SSF75553">
    <property type="entry name" value="Smc hinge domain"/>
    <property type="match status" value="1"/>
</dbReference>
<keyword evidence="4 7" id="KW-0175">Coiled coil</keyword>
<accession>A0A7C4EQR5</accession>
<keyword evidence="6 7" id="KW-0238">DNA-binding</keyword>
<comment type="function">
    <text evidence="7">Required for chromosome condensation and partitioning.</text>
</comment>
<evidence type="ECO:0000256" key="7">
    <source>
        <dbReference type="HAMAP-Rule" id="MF_01894"/>
    </source>
</evidence>
<comment type="subunit">
    <text evidence="7">Homodimer.</text>
</comment>
<evidence type="ECO:0000256" key="2">
    <source>
        <dbReference type="ARBA" id="ARBA00022741"/>
    </source>
</evidence>
<proteinExistence type="inferred from homology"/>
<protein>
    <recommendedName>
        <fullName evidence="7">Chromosome partition protein Smc</fullName>
    </recommendedName>
</protein>
<dbReference type="InterPro" id="IPR024704">
    <property type="entry name" value="SMC"/>
</dbReference>
<dbReference type="GO" id="GO:0016887">
    <property type="term" value="F:ATP hydrolysis activity"/>
    <property type="evidence" value="ECO:0007669"/>
    <property type="project" value="InterPro"/>
</dbReference>
<dbReference type="NCBIfam" id="TIGR02168">
    <property type="entry name" value="SMC_prok_B"/>
    <property type="match status" value="1"/>
</dbReference>
<dbReference type="AlphaFoldDB" id="A0A7C4EQR5"/>
<evidence type="ECO:0000256" key="4">
    <source>
        <dbReference type="ARBA" id="ARBA00023054"/>
    </source>
</evidence>
<comment type="similarity">
    <text evidence="7">Belongs to the SMC family.</text>
</comment>
<dbReference type="InterPro" id="IPR003395">
    <property type="entry name" value="RecF/RecN/SMC_N"/>
</dbReference>
<dbReference type="PANTHER" id="PTHR42963">
    <property type="entry name" value="CHROMOSOME PARTITION PROTEIN MUKB"/>
    <property type="match status" value="1"/>
</dbReference>
<keyword evidence="1 7" id="KW-0963">Cytoplasm</keyword>
<comment type="caution">
    <text evidence="9">The sequence shown here is derived from an EMBL/GenBank/DDBJ whole genome shotgun (WGS) entry which is preliminary data.</text>
</comment>
<keyword evidence="3 7" id="KW-0067">ATP-binding</keyword>
<evidence type="ECO:0000259" key="8">
    <source>
        <dbReference type="Pfam" id="PF02463"/>
    </source>
</evidence>
<dbReference type="Gene3D" id="3.40.50.300">
    <property type="entry name" value="P-loop containing nucleotide triphosphate hydrolases"/>
    <property type="match status" value="2"/>
</dbReference>
<dbReference type="GO" id="GO:0005737">
    <property type="term" value="C:cytoplasm"/>
    <property type="evidence" value="ECO:0007669"/>
    <property type="project" value="UniProtKB-SubCell"/>
</dbReference>
<dbReference type="PANTHER" id="PTHR42963:SF1">
    <property type="entry name" value="DUF4476 DOMAIN-CONTAINING PROTEIN"/>
    <property type="match status" value="1"/>
</dbReference>
<dbReference type="GO" id="GO:0006260">
    <property type="term" value="P:DNA replication"/>
    <property type="evidence" value="ECO:0007669"/>
    <property type="project" value="UniProtKB-UniRule"/>
</dbReference>
<feature type="coiled-coil region" evidence="7">
    <location>
        <begin position="644"/>
        <end position="867"/>
    </location>
</feature>
<evidence type="ECO:0000313" key="9">
    <source>
        <dbReference type="EMBL" id="HGH00072.1"/>
    </source>
</evidence>
<dbReference type="GO" id="GO:0005524">
    <property type="term" value="F:ATP binding"/>
    <property type="evidence" value="ECO:0007669"/>
    <property type="project" value="UniProtKB-UniRule"/>
</dbReference>
<feature type="domain" description="RecF/RecN/SMC N-terminal" evidence="8">
    <location>
        <begin position="3"/>
        <end position="1135"/>
    </location>
</feature>
<organism evidence="9">
    <name type="scientific">Thermodesulfovibrio aggregans</name>
    <dbReference type="NCBI Taxonomy" id="86166"/>
    <lineage>
        <taxon>Bacteria</taxon>
        <taxon>Pseudomonadati</taxon>
        <taxon>Nitrospirota</taxon>
        <taxon>Thermodesulfovibrionia</taxon>
        <taxon>Thermodesulfovibrionales</taxon>
        <taxon>Thermodesulfovibrionaceae</taxon>
        <taxon>Thermodesulfovibrio</taxon>
    </lineage>
</organism>
<dbReference type="Pfam" id="PF02463">
    <property type="entry name" value="SMC_N"/>
    <property type="match status" value="1"/>
</dbReference>
<feature type="coiled-coil region" evidence="7">
    <location>
        <begin position="397"/>
        <end position="490"/>
    </location>
</feature>
<comment type="subcellular location">
    <subcellularLocation>
        <location evidence="7">Cytoplasm</location>
    </subcellularLocation>
</comment>
<dbReference type="PIRSF" id="PIRSF005719">
    <property type="entry name" value="SMC"/>
    <property type="match status" value="1"/>
</dbReference>
<dbReference type="GO" id="GO:0007059">
    <property type="term" value="P:chromosome segregation"/>
    <property type="evidence" value="ECO:0007669"/>
    <property type="project" value="UniProtKB-UniRule"/>
</dbReference>
<evidence type="ECO:0000256" key="6">
    <source>
        <dbReference type="ARBA" id="ARBA00023125"/>
    </source>
</evidence>
<dbReference type="InterPro" id="IPR050308">
    <property type="entry name" value="MukB/SMC"/>
</dbReference>
<keyword evidence="2 7" id="KW-0547">Nucleotide-binding</keyword>